<reference evidence="4" key="1">
    <citation type="submission" date="2021-01" db="EMBL/GenBank/DDBJ databases">
        <authorList>
            <person name="Huang H."/>
            <person name="Chen N."/>
        </authorList>
    </citation>
    <scope>NUCLEOTIDE SEQUENCE</scope>
</reference>
<organism evidence="4">
    <name type="scientific">Coscinodiscus granii</name>
    <dbReference type="NCBI Taxonomy" id="265552"/>
    <lineage>
        <taxon>Eukaryota</taxon>
        <taxon>Sar</taxon>
        <taxon>Stramenopiles</taxon>
        <taxon>Ochrophyta</taxon>
        <taxon>Bacillariophyta</taxon>
        <taxon>Coscinodiscophyceae</taxon>
        <taxon>Coscinodiscophycidae</taxon>
        <taxon>Coscinodiscales</taxon>
        <taxon>Coscinodiscaceae</taxon>
        <taxon>Coscinodiscus</taxon>
    </lineage>
</organism>
<sequence>MKRSKRKGPFFSNCLDNFKRNTTITKFFNNKNLKIYNGYTFNSFIISKKSFYFKLGSFVPTRKTFRFKNH</sequence>
<evidence type="ECO:0000256" key="3">
    <source>
        <dbReference type="ARBA" id="ARBA00023274"/>
    </source>
</evidence>
<protein>
    <submittedName>
        <fullName evidence="4">Ribosomal protein S19</fullName>
    </submittedName>
</protein>
<evidence type="ECO:0000256" key="2">
    <source>
        <dbReference type="ARBA" id="ARBA00022980"/>
    </source>
</evidence>
<dbReference type="RefSeq" id="YP_010248484.1">
    <property type="nucleotide sequence ID" value="NC_060315.1"/>
</dbReference>
<dbReference type="GeneID" id="70637886"/>
<keyword evidence="4" id="KW-0496">Mitochondrion</keyword>
<dbReference type="AlphaFoldDB" id="A0A8A6W3G4"/>
<dbReference type="InterPro" id="IPR002222">
    <property type="entry name" value="Ribosomal_uS19"/>
</dbReference>
<geneLocation type="mitochondrion" evidence="4"/>
<evidence type="ECO:0000313" key="4">
    <source>
        <dbReference type="EMBL" id="QTK21679.1"/>
    </source>
</evidence>
<proteinExistence type="inferred from homology"/>
<dbReference type="SUPFAM" id="SSF54570">
    <property type="entry name" value="Ribosomal protein S19"/>
    <property type="match status" value="1"/>
</dbReference>
<dbReference type="GO" id="GO:1990904">
    <property type="term" value="C:ribonucleoprotein complex"/>
    <property type="evidence" value="ECO:0007669"/>
    <property type="project" value="UniProtKB-KW"/>
</dbReference>
<dbReference type="Gene3D" id="3.30.860.10">
    <property type="entry name" value="30s Ribosomal Protein S19, Chain A"/>
    <property type="match status" value="1"/>
</dbReference>
<evidence type="ECO:0000256" key="1">
    <source>
        <dbReference type="ARBA" id="ARBA00007345"/>
    </source>
</evidence>
<keyword evidence="2 4" id="KW-0689">Ribosomal protein</keyword>
<dbReference type="GO" id="GO:0006412">
    <property type="term" value="P:translation"/>
    <property type="evidence" value="ECO:0007669"/>
    <property type="project" value="InterPro"/>
</dbReference>
<comment type="similarity">
    <text evidence="1">Belongs to the universal ribosomal protein uS19 family.</text>
</comment>
<accession>A0A8A6W3G4</accession>
<name>A0A8A6W3G4_9STRA</name>
<dbReference type="Pfam" id="PF00203">
    <property type="entry name" value="Ribosomal_S19"/>
    <property type="match status" value="1"/>
</dbReference>
<dbReference type="GO" id="GO:0005840">
    <property type="term" value="C:ribosome"/>
    <property type="evidence" value="ECO:0007669"/>
    <property type="project" value="UniProtKB-KW"/>
</dbReference>
<keyword evidence="3" id="KW-0687">Ribonucleoprotein</keyword>
<dbReference type="GO" id="GO:0003735">
    <property type="term" value="F:structural constituent of ribosome"/>
    <property type="evidence" value="ECO:0007669"/>
    <property type="project" value="InterPro"/>
</dbReference>
<dbReference type="InterPro" id="IPR023575">
    <property type="entry name" value="Ribosomal_uS19_SF"/>
</dbReference>
<dbReference type="EMBL" id="MW435847">
    <property type="protein sequence ID" value="QTK21679.1"/>
    <property type="molecule type" value="Genomic_DNA"/>
</dbReference>
<gene>
    <name evidence="4" type="primary">rps19</name>
</gene>